<evidence type="ECO:0000256" key="2">
    <source>
        <dbReference type="SAM" id="Phobius"/>
    </source>
</evidence>
<feature type="region of interest" description="Disordered" evidence="1">
    <location>
        <begin position="1"/>
        <end position="24"/>
    </location>
</feature>
<keyword evidence="2" id="KW-0472">Membrane</keyword>
<dbReference type="EMBL" id="ML996690">
    <property type="protein sequence ID" value="KAF2402994.1"/>
    <property type="molecule type" value="Genomic_DNA"/>
</dbReference>
<evidence type="ECO:0000313" key="4">
    <source>
        <dbReference type="Proteomes" id="UP000799640"/>
    </source>
</evidence>
<keyword evidence="2" id="KW-0812">Transmembrane</keyword>
<gene>
    <name evidence="3" type="ORF">EJ06DRAFT_489701</name>
</gene>
<keyword evidence="2" id="KW-1133">Transmembrane helix</keyword>
<feature type="compositionally biased region" description="Polar residues" evidence="1">
    <location>
        <begin position="205"/>
        <end position="214"/>
    </location>
</feature>
<dbReference type="Proteomes" id="UP000799640">
    <property type="component" value="Unassembled WGS sequence"/>
</dbReference>
<dbReference type="GO" id="GO:0005640">
    <property type="term" value="C:nuclear outer membrane"/>
    <property type="evidence" value="ECO:0007669"/>
    <property type="project" value="TreeGrafter"/>
</dbReference>
<dbReference type="PANTHER" id="PTHR28003">
    <property type="entry name" value="NUCLEOPORIN POM34"/>
    <property type="match status" value="1"/>
</dbReference>
<reference evidence="3" key="1">
    <citation type="journal article" date="2020" name="Stud. Mycol.">
        <title>101 Dothideomycetes genomes: a test case for predicting lifestyles and emergence of pathogens.</title>
        <authorList>
            <person name="Haridas S."/>
            <person name="Albert R."/>
            <person name="Binder M."/>
            <person name="Bloem J."/>
            <person name="Labutti K."/>
            <person name="Salamov A."/>
            <person name="Andreopoulos B."/>
            <person name="Baker S."/>
            <person name="Barry K."/>
            <person name="Bills G."/>
            <person name="Bluhm B."/>
            <person name="Cannon C."/>
            <person name="Castanera R."/>
            <person name="Culley D."/>
            <person name="Daum C."/>
            <person name="Ezra D."/>
            <person name="Gonzalez J."/>
            <person name="Henrissat B."/>
            <person name="Kuo A."/>
            <person name="Liang C."/>
            <person name="Lipzen A."/>
            <person name="Lutzoni F."/>
            <person name="Magnuson J."/>
            <person name="Mondo S."/>
            <person name="Nolan M."/>
            <person name="Ohm R."/>
            <person name="Pangilinan J."/>
            <person name="Park H.-J."/>
            <person name="Ramirez L."/>
            <person name="Alfaro M."/>
            <person name="Sun H."/>
            <person name="Tritt A."/>
            <person name="Yoshinaga Y."/>
            <person name="Zwiers L.-H."/>
            <person name="Turgeon B."/>
            <person name="Goodwin S."/>
            <person name="Spatafora J."/>
            <person name="Crous P."/>
            <person name="Grigoriev I."/>
        </authorList>
    </citation>
    <scope>NUCLEOTIDE SEQUENCE</scope>
    <source>
        <strain evidence="3">CBS 262.69</strain>
    </source>
</reference>
<dbReference type="InterPro" id="IPR012578">
    <property type="entry name" value="Nucl_pore_cmplx"/>
</dbReference>
<evidence type="ECO:0008006" key="5">
    <source>
        <dbReference type="Google" id="ProtNLM"/>
    </source>
</evidence>
<proteinExistence type="predicted"/>
<feature type="non-terminal residue" evidence="3">
    <location>
        <position position="275"/>
    </location>
</feature>
<dbReference type="GO" id="GO:0030474">
    <property type="term" value="P:spindle pole body duplication"/>
    <property type="evidence" value="ECO:0007669"/>
    <property type="project" value="TreeGrafter"/>
</dbReference>
<dbReference type="PANTHER" id="PTHR28003:SF1">
    <property type="entry name" value="NUCLEOPORIN POM34"/>
    <property type="match status" value="1"/>
</dbReference>
<feature type="transmembrane region" description="Helical" evidence="2">
    <location>
        <begin position="108"/>
        <end position="125"/>
    </location>
</feature>
<dbReference type="OrthoDB" id="429932at2759"/>
<protein>
    <recommendedName>
        <fullName evidence="5">Nuclear pore complex component</fullName>
    </recommendedName>
</protein>
<dbReference type="Pfam" id="PF08058">
    <property type="entry name" value="NPCC"/>
    <property type="match status" value="1"/>
</dbReference>
<keyword evidence="4" id="KW-1185">Reference proteome</keyword>
<evidence type="ECO:0000313" key="3">
    <source>
        <dbReference type="EMBL" id="KAF2402994.1"/>
    </source>
</evidence>
<feature type="compositionally biased region" description="Polar residues" evidence="1">
    <location>
        <begin position="188"/>
        <end position="198"/>
    </location>
</feature>
<dbReference type="GO" id="GO:0006606">
    <property type="term" value="P:protein import into nucleus"/>
    <property type="evidence" value="ECO:0007669"/>
    <property type="project" value="TreeGrafter"/>
</dbReference>
<sequence>MATMTSPATPILQTKILPPAPTPPVGTWRHPRLDEIARRKQAATFDQQKLRQIAWSAAFLASTFVLPPMLPTSVLYDDLSVPSSGTSNRIHSTWIPTPTYVATIPLNLLRAYFVALIVLALAPFWRTPDDISDIPLTPNQRNLLGLGPASAPATPGSTYITPPRFTRTPLTDSSRAAMAGTSPRDRSSASPLGQSGSGSPRPRVASSSPFTGSGSPLVRKAMQGGRRWSASGSPAFGNSLLDDAKVSLSGTPSPSRSTASVHLTNKWLYQKMRES</sequence>
<feature type="compositionally biased region" description="Polar residues" evidence="1">
    <location>
        <begin position="1"/>
        <end position="12"/>
    </location>
</feature>
<dbReference type="AlphaFoldDB" id="A0A6G1I478"/>
<feature type="compositionally biased region" description="Polar residues" evidence="1">
    <location>
        <begin position="248"/>
        <end position="260"/>
    </location>
</feature>
<dbReference type="GO" id="GO:0070762">
    <property type="term" value="C:nuclear pore transmembrane ring"/>
    <property type="evidence" value="ECO:0007669"/>
    <property type="project" value="TreeGrafter"/>
</dbReference>
<feature type="transmembrane region" description="Helical" evidence="2">
    <location>
        <begin position="53"/>
        <end position="70"/>
    </location>
</feature>
<feature type="region of interest" description="Disordered" evidence="1">
    <location>
        <begin position="145"/>
        <end position="260"/>
    </location>
</feature>
<evidence type="ECO:0000256" key="1">
    <source>
        <dbReference type="SAM" id="MobiDB-lite"/>
    </source>
</evidence>
<name>A0A6G1I478_9PEZI</name>
<accession>A0A6G1I478</accession>
<organism evidence="3 4">
    <name type="scientific">Trichodelitschia bisporula</name>
    <dbReference type="NCBI Taxonomy" id="703511"/>
    <lineage>
        <taxon>Eukaryota</taxon>
        <taxon>Fungi</taxon>
        <taxon>Dikarya</taxon>
        <taxon>Ascomycota</taxon>
        <taxon>Pezizomycotina</taxon>
        <taxon>Dothideomycetes</taxon>
        <taxon>Dothideomycetes incertae sedis</taxon>
        <taxon>Phaeotrichales</taxon>
        <taxon>Phaeotrichaceae</taxon>
        <taxon>Trichodelitschia</taxon>
    </lineage>
</organism>